<keyword evidence="2" id="KW-0223">Dioxygenase</keyword>
<dbReference type="PANTHER" id="PTHR11771">
    <property type="entry name" value="LIPOXYGENASE"/>
    <property type="match status" value="1"/>
</dbReference>
<sequence length="242" mass="26561">MADPLSESRSSNIYIPRDEAFSEIKQATFNLKPVYSMVHDLVPSLKTTLADPDLGFPFFSAIDTLFDEGVALPGIPTTDFLGNIVPRLVRTIEDTGNNILRFETPKFVDRDRLEWLRDAEFARQTLAGINPCAVQLVTEWPLKSKLDPEVYGPPESAITTELVEQDIRGFCTIEEGKRAQGENSLRIEDALLLDAIGHVKAHRWTTSPNGSMYLTQAGSPLGSGCGGSLKPTSLLTTPVIIS</sequence>
<dbReference type="InterPro" id="IPR013819">
    <property type="entry name" value="LipOase_C"/>
</dbReference>
<evidence type="ECO:0000313" key="5">
    <source>
        <dbReference type="EMBL" id="KAG6400966.1"/>
    </source>
</evidence>
<name>A0A8X8WVX0_SALSN</name>
<dbReference type="GO" id="GO:0016702">
    <property type="term" value="F:oxidoreductase activity, acting on single donors with incorporation of molecular oxygen, incorporation of two atoms of oxygen"/>
    <property type="evidence" value="ECO:0007669"/>
    <property type="project" value="InterPro"/>
</dbReference>
<dbReference type="InterPro" id="IPR027433">
    <property type="entry name" value="Lipoxygenase_dom_3"/>
</dbReference>
<protein>
    <recommendedName>
        <fullName evidence="4">Lipoxygenase domain-containing protein</fullName>
    </recommendedName>
</protein>
<evidence type="ECO:0000256" key="2">
    <source>
        <dbReference type="ARBA" id="ARBA00022964"/>
    </source>
</evidence>
<keyword evidence="3" id="KW-0560">Oxidoreductase</keyword>
<dbReference type="Gene3D" id="3.10.450.60">
    <property type="match status" value="1"/>
</dbReference>
<comment type="caution">
    <text evidence="5">The sequence shown here is derived from an EMBL/GenBank/DDBJ whole genome shotgun (WGS) entry which is preliminary data.</text>
</comment>
<keyword evidence="1" id="KW-0479">Metal-binding</keyword>
<dbReference type="InterPro" id="IPR000907">
    <property type="entry name" value="LipOase"/>
</dbReference>
<evidence type="ECO:0000256" key="3">
    <source>
        <dbReference type="ARBA" id="ARBA00023002"/>
    </source>
</evidence>
<dbReference type="GO" id="GO:0046872">
    <property type="term" value="F:metal ion binding"/>
    <property type="evidence" value="ECO:0007669"/>
    <property type="project" value="UniProtKB-KW"/>
</dbReference>
<gene>
    <name evidence="5" type="ORF">SASPL_137811</name>
</gene>
<dbReference type="EMBL" id="PNBA02000014">
    <property type="protein sequence ID" value="KAG6400966.1"/>
    <property type="molecule type" value="Genomic_DNA"/>
</dbReference>
<reference evidence="5" key="1">
    <citation type="submission" date="2018-01" db="EMBL/GenBank/DDBJ databases">
        <authorList>
            <person name="Mao J.F."/>
        </authorList>
    </citation>
    <scope>NUCLEOTIDE SEQUENCE</scope>
    <source>
        <strain evidence="5">Huo1</strain>
        <tissue evidence="5">Leaf</tissue>
    </source>
</reference>
<accession>A0A8X8WVX0</accession>
<dbReference type="PRINTS" id="PR00468">
    <property type="entry name" value="PLTLPOXGNASE"/>
</dbReference>
<keyword evidence="6" id="KW-1185">Reference proteome</keyword>
<evidence type="ECO:0000313" key="6">
    <source>
        <dbReference type="Proteomes" id="UP000298416"/>
    </source>
</evidence>
<dbReference type="InterPro" id="IPR036226">
    <property type="entry name" value="LipOase_C_sf"/>
</dbReference>
<proteinExistence type="predicted"/>
<dbReference type="SUPFAM" id="SSF48484">
    <property type="entry name" value="Lipoxigenase"/>
    <property type="match status" value="1"/>
</dbReference>
<evidence type="ECO:0000256" key="1">
    <source>
        <dbReference type="ARBA" id="ARBA00022723"/>
    </source>
</evidence>
<organism evidence="5">
    <name type="scientific">Salvia splendens</name>
    <name type="common">Scarlet sage</name>
    <dbReference type="NCBI Taxonomy" id="180675"/>
    <lineage>
        <taxon>Eukaryota</taxon>
        <taxon>Viridiplantae</taxon>
        <taxon>Streptophyta</taxon>
        <taxon>Embryophyta</taxon>
        <taxon>Tracheophyta</taxon>
        <taxon>Spermatophyta</taxon>
        <taxon>Magnoliopsida</taxon>
        <taxon>eudicotyledons</taxon>
        <taxon>Gunneridae</taxon>
        <taxon>Pentapetalae</taxon>
        <taxon>asterids</taxon>
        <taxon>lamiids</taxon>
        <taxon>Lamiales</taxon>
        <taxon>Lamiaceae</taxon>
        <taxon>Nepetoideae</taxon>
        <taxon>Mentheae</taxon>
        <taxon>Salviinae</taxon>
        <taxon>Salvia</taxon>
        <taxon>Salvia subgen. Calosphace</taxon>
        <taxon>core Calosphace</taxon>
    </lineage>
</organism>
<dbReference type="AlphaFoldDB" id="A0A8X8WVX0"/>
<dbReference type="Proteomes" id="UP000298416">
    <property type="component" value="Unassembled WGS sequence"/>
</dbReference>
<dbReference type="Gene3D" id="4.10.375.10">
    <property type="entry name" value="Lipoxygenase-1, Domain 2"/>
    <property type="match status" value="1"/>
</dbReference>
<dbReference type="InterPro" id="IPR001246">
    <property type="entry name" value="LipOase_plant"/>
</dbReference>
<dbReference type="Pfam" id="PF00305">
    <property type="entry name" value="Lipoxygenase"/>
    <property type="match status" value="1"/>
</dbReference>
<evidence type="ECO:0000259" key="4">
    <source>
        <dbReference type="PROSITE" id="PS51393"/>
    </source>
</evidence>
<reference evidence="5" key="2">
    <citation type="submission" date="2020-08" db="EMBL/GenBank/DDBJ databases">
        <title>Plant Genome Project.</title>
        <authorList>
            <person name="Zhang R.-G."/>
        </authorList>
    </citation>
    <scope>NUCLEOTIDE SEQUENCE</scope>
    <source>
        <strain evidence="5">Huo1</strain>
        <tissue evidence="5">Leaf</tissue>
    </source>
</reference>
<feature type="domain" description="Lipoxygenase" evidence="4">
    <location>
        <begin position="1"/>
        <end position="242"/>
    </location>
</feature>
<dbReference type="PROSITE" id="PS51393">
    <property type="entry name" value="LIPOXYGENASE_3"/>
    <property type="match status" value="1"/>
</dbReference>
<dbReference type="Gene3D" id="4.10.372.10">
    <property type="entry name" value="Lipoxygenase-1, Domain 3"/>
    <property type="match status" value="1"/>
</dbReference>
<dbReference type="GO" id="GO:0034440">
    <property type="term" value="P:lipid oxidation"/>
    <property type="evidence" value="ECO:0007669"/>
    <property type="project" value="InterPro"/>
</dbReference>